<feature type="compositionally biased region" description="Basic and acidic residues" evidence="1">
    <location>
        <begin position="305"/>
        <end position="318"/>
    </location>
</feature>
<evidence type="ECO:0000313" key="3">
    <source>
        <dbReference type="Proteomes" id="UP000266841"/>
    </source>
</evidence>
<name>K0SXG3_THAOC</name>
<protein>
    <submittedName>
        <fullName evidence="2">Uncharacterized protein</fullName>
    </submittedName>
</protein>
<dbReference type="Proteomes" id="UP000266841">
    <property type="component" value="Unassembled WGS sequence"/>
</dbReference>
<evidence type="ECO:0000256" key="1">
    <source>
        <dbReference type="SAM" id="MobiDB-lite"/>
    </source>
</evidence>
<organism evidence="2 3">
    <name type="scientific">Thalassiosira oceanica</name>
    <name type="common">Marine diatom</name>
    <dbReference type="NCBI Taxonomy" id="159749"/>
    <lineage>
        <taxon>Eukaryota</taxon>
        <taxon>Sar</taxon>
        <taxon>Stramenopiles</taxon>
        <taxon>Ochrophyta</taxon>
        <taxon>Bacillariophyta</taxon>
        <taxon>Coscinodiscophyceae</taxon>
        <taxon>Thalassiosirophycidae</taxon>
        <taxon>Thalassiosirales</taxon>
        <taxon>Thalassiosiraceae</taxon>
        <taxon>Thalassiosira</taxon>
    </lineage>
</organism>
<proteinExistence type="predicted"/>
<comment type="caution">
    <text evidence="2">The sequence shown here is derived from an EMBL/GenBank/DDBJ whole genome shotgun (WGS) entry which is preliminary data.</text>
</comment>
<feature type="compositionally biased region" description="Basic residues" evidence="1">
    <location>
        <begin position="231"/>
        <end position="245"/>
    </location>
</feature>
<keyword evidence="3" id="KW-1185">Reference proteome</keyword>
<dbReference type="EMBL" id="AGNL01009058">
    <property type="protein sequence ID" value="EJK70100.1"/>
    <property type="molecule type" value="Genomic_DNA"/>
</dbReference>
<dbReference type="AlphaFoldDB" id="K0SXG3"/>
<gene>
    <name evidence="2" type="ORF">THAOC_08569</name>
</gene>
<reference evidence="2 3" key="1">
    <citation type="journal article" date="2012" name="Genome Biol.">
        <title>Genome and low-iron response of an oceanic diatom adapted to chronic iron limitation.</title>
        <authorList>
            <person name="Lommer M."/>
            <person name="Specht M."/>
            <person name="Roy A.S."/>
            <person name="Kraemer L."/>
            <person name="Andreson R."/>
            <person name="Gutowska M.A."/>
            <person name="Wolf J."/>
            <person name="Bergner S.V."/>
            <person name="Schilhabel M.B."/>
            <person name="Klostermeier U.C."/>
            <person name="Beiko R.G."/>
            <person name="Rosenstiel P."/>
            <person name="Hippler M."/>
            <person name="Laroche J."/>
        </authorList>
    </citation>
    <scope>NUCLEOTIDE SEQUENCE [LARGE SCALE GENOMIC DNA]</scope>
    <source>
        <strain evidence="2 3">CCMP1005</strain>
    </source>
</reference>
<accession>K0SXG3</accession>
<sequence length="345" mass="39032">AWGKQISEKVARLDGHRFAELAQEGRGWVEVSFLLPPSGEDDEPICLPPRPQYFNANVARLIVASIVAMWNQCKGRIDEMTAQLDKMVFPFTMATPKQQIVLREMKKLAVQGYKRIQKALGHTKITMKRVLHMLATEYKVTNSISGIVPGTPQANAQDEEALVSEEEEEDLEVMTSRQLSAWQDEATAYCRKATDGYIPFQKFQSDSMLDRIRKDRRLDHQMKSISGSSSSKKKKKAMEKGSQVKHPRVYGRRCAVCAGTVDSAKAKRPVWRCPTCGVFLCIKPRKGATKSCEYKWHNCVSLRNIKKEKAAKPKEPTRRSPRRNAPKGSAVVNGKRRSTRTPKKK</sequence>
<feature type="region of interest" description="Disordered" evidence="1">
    <location>
        <begin position="216"/>
        <end position="245"/>
    </location>
</feature>
<feature type="region of interest" description="Disordered" evidence="1">
    <location>
        <begin position="305"/>
        <end position="345"/>
    </location>
</feature>
<feature type="compositionally biased region" description="Basic residues" evidence="1">
    <location>
        <begin position="334"/>
        <end position="345"/>
    </location>
</feature>
<evidence type="ECO:0000313" key="2">
    <source>
        <dbReference type="EMBL" id="EJK70100.1"/>
    </source>
</evidence>
<feature type="non-terminal residue" evidence="2">
    <location>
        <position position="1"/>
    </location>
</feature>